<organism evidence="1 2">
    <name type="scientific">Flammeovirga yaeyamensis</name>
    <dbReference type="NCBI Taxonomy" id="367791"/>
    <lineage>
        <taxon>Bacteria</taxon>
        <taxon>Pseudomonadati</taxon>
        <taxon>Bacteroidota</taxon>
        <taxon>Cytophagia</taxon>
        <taxon>Cytophagales</taxon>
        <taxon>Flammeovirgaceae</taxon>
        <taxon>Flammeovirga</taxon>
    </lineage>
</organism>
<reference evidence="1 2" key="1">
    <citation type="submission" date="2021-05" db="EMBL/GenBank/DDBJ databases">
        <title>Comparative genomic studies on the polysaccharide-degrading batcterial strains of the Flammeovirga genus.</title>
        <authorList>
            <person name="Zewei F."/>
            <person name="Zheng Z."/>
            <person name="Yu L."/>
            <person name="Ruyue G."/>
            <person name="Yanhong M."/>
            <person name="Yuanyuan C."/>
            <person name="Jingyan G."/>
            <person name="Wenjun H."/>
        </authorList>
    </citation>
    <scope>NUCLEOTIDE SEQUENCE [LARGE SCALE GENOMIC DNA]</scope>
    <source>
        <strain evidence="1 2">NBRC:100898</strain>
    </source>
</reference>
<dbReference type="AlphaFoldDB" id="A0AAX1NCM4"/>
<protein>
    <submittedName>
        <fullName evidence="1">Uncharacterized protein</fullName>
    </submittedName>
</protein>
<proteinExistence type="predicted"/>
<evidence type="ECO:0000313" key="2">
    <source>
        <dbReference type="Proteomes" id="UP000678679"/>
    </source>
</evidence>
<dbReference type="RefSeq" id="WP_169662028.1">
    <property type="nucleotide sequence ID" value="NZ_CP076133.1"/>
</dbReference>
<evidence type="ECO:0000313" key="1">
    <source>
        <dbReference type="EMBL" id="QWG05309.1"/>
    </source>
</evidence>
<name>A0AAX1NCM4_9BACT</name>
<accession>A0AAX1NCM4</accession>
<dbReference type="EMBL" id="CP076133">
    <property type="protein sequence ID" value="QWG05309.1"/>
    <property type="molecule type" value="Genomic_DNA"/>
</dbReference>
<keyword evidence="2" id="KW-1185">Reference proteome</keyword>
<gene>
    <name evidence="1" type="ORF">KMW28_23085</name>
</gene>
<dbReference type="Proteomes" id="UP000678679">
    <property type="component" value="Chromosome 2"/>
</dbReference>
<dbReference type="KEGG" id="fya:KMW28_23085"/>
<sequence length="133" mass="15247">MQIINLTSSNAIQLRLPKEQKNNLIVSGNTKKHLDYSTDVIGIVLLERGHNYDAFIISEQKGEYYFFNICNSQNLSSDELITSVRPIIDQLKEIGNFELSLLSEKLNDFLLTEIDHEYQKVTLVIPHLTLIVI</sequence>